<feature type="non-terminal residue" evidence="2">
    <location>
        <position position="179"/>
    </location>
</feature>
<organism evidence="2 3">
    <name type="scientific">Salix udensis</name>
    <dbReference type="NCBI Taxonomy" id="889485"/>
    <lineage>
        <taxon>Eukaryota</taxon>
        <taxon>Viridiplantae</taxon>
        <taxon>Streptophyta</taxon>
        <taxon>Embryophyta</taxon>
        <taxon>Tracheophyta</taxon>
        <taxon>Spermatophyta</taxon>
        <taxon>Magnoliopsida</taxon>
        <taxon>eudicotyledons</taxon>
        <taxon>Gunneridae</taxon>
        <taxon>Pentapetalae</taxon>
        <taxon>rosids</taxon>
        <taxon>fabids</taxon>
        <taxon>Malpighiales</taxon>
        <taxon>Salicaceae</taxon>
        <taxon>Saliceae</taxon>
        <taxon>Salix</taxon>
    </lineage>
</organism>
<feature type="region of interest" description="Disordered" evidence="1">
    <location>
        <begin position="89"/>
        <end position="138"/>
    </location>
</feature>
<feature type="compositionally biased region" description="Low complexity" evidence="1">
    <location>
        <begin position="93"/>
        <end position="118"/>
    </location>
</feature>
<dbReference type="AlphaFoldDB" id="A0AAD6PA16"/>
<accession>A0AAD6PA16</accession>
<sequence length="179" mass="20355">MVLIARRILETFFQILIRSRSRELGKVPCTTNLQKIKFLSFQDGKNNPVPSAPAPLVWKNRYAYNEVPRRKENEHVEVFYPRINREPNNYNQSLASTSSSEKASPQGFKSSSNFNPSNKESDTRNYASSASSALSSDPSQCYSFLSAEEANSNLKENKPWEATFARANVILVYNSYTIR</sequence>
<feature type="compositionally biased region" description="Low complexity" evidence="1">
    <location>
        <begin position="127"/>
        <end position="136"/>
    </location>
</feature>
<proteinExistence type="predicted"/>
<gene>
    <name evidence="2" type="ORF">OIU84_029052</name>
</gene>
<evidence type="ECO:0000256" key="1">
    <source>
        <dbReference type="SAM" id="MobiDB-lite"/>
    </source>
</evidence>
<dbReference type="EMBL" id="JAPFFJ010000008">
    <property type="protein sequence ID" value="KAJ6421781.1"/>
    <property type="molecule type" value="Genomic_DNA"/>
</dbReference>
<evidence type="ECO:0000313" key="3">
    <source>
        <dbReference type="Proteomes" id="UP001162972"/>
    </source>
</evidence>
<reference evidence="2 3" key="1">
    <citation type="journal article" date="2023" name="Int. J. Mol. Sci.">
        <title>De Novo Assembly and Annotation of 11 Diverse Shrub Willow (Salix) Genomes Reveals Novel Gene Organization in Sex-Linked Regions.</title>
        <authorList>
            <person name="Hyden B."/>
            <person name="Feng K."/>
            <person name="Yates T.B."/>
            <person name="Jawdy S."/>
            <person name="Cereghino C."/>
            <person name="Smart L.B."/>
            <person name="Muchero W."/>
        </authorList>
    </citation>
    <scope>NUCLEOTIDE SEQUENCE [LARGE SCALE GENOMIC DNA]</scope>
    <source>
        <tissue evidence="2">Shoot tip</tissue>
    </source>
</reference>
<comment type="caution">
    <text evidence="2">The sequence shown here is derived from an EMBL/GenBank/DDBJ whole genome shotgun (WGS) entry which is preliminary data.</text>
</comment>
<dbReference type="Proteomes" id="UP001162972">
    <property type="component" value="Chromosome 17"/>
</dbReference>
<keyword evidence="3" id="KW-1185">Reference proteome</keyword>
<protein>
    <submittedName>
        <fullName evidence="2">Uncharacterized protein</fullName>
    </submittedName>
</protein>
<evidence type="ECO:0000313" key="2">
    <source>
        <dbReference type="EMBL" id="KAJ6421781.1"/>
    </source>
</evidence>
<name>A0AAD6PA16_9ROSI</name>